<dbReference type="Proteomes" id="UP000683575">
    <property type="component" value="Chromosome"/>
</dbReference>
<accession>A0A975T2I7</accession>
<keyword evidence="2" id="KW-0472">Membrane</keyword>
<organism evidence="3 4">
    <name type="scientific">Nocardioides panacis</name>
    <dbReference type="NCBI Taxonomy" id="2849501"/>
    <lineage>
        <taxon>Bacteria</taxon>
        <taxon>Bacillati</taxon>
        <taxon>Actinomycetota</taxon>
        <taxon>Actinomycetes</taxon>
        <taxon>Propionibacteriales</taxon>
        <taxon>Nocardioidaceae</taxon>
        <taxon>Nocardioides</taxon>
    </lineage>
</organism>
<evidence type="ECO:0000256" key="1">
    <source>
        <dbReference type="SAM" id="MobiDB-lite"/>
    </source>
</evidence>
<dbReference type="EMBL" id="CP077062">
    <property type="protein sequence ID" value="QWZ09699.1"/>
    <property type="molecule type" value="Genomic_DNA"/>
</dbReference>
<proteinExistence type="predicted"/>
<name>A0A975T2I7_9ACTN</name>
<feature type="region of interest" description="Disordered" evidence="1">
    <location>
        <begin position="416"/>
        <end position="435"/>
    </location>
</feature>
<dbReference type="KEGG" id="nps:KRR39_08145"/>
<evidence type="ECO:0000256" key="2">
    <source>
        <dbReference type="SAM" id="Phobius"/>
    </source>
</evidence>
<feature type="compositionally biased region" description="Basic and acidic residues" evidence="1">
    <location>
        <begin position="426"/>
        <end position="435"/>
    </location>
</feature>
<protein>
    <submittedName>
        <fullName evidence="3">Uncharacterized protein</fullName>
    </submittedName>
</protein>
<evidence type="ECO:0000313" key="4">
    <source>
        <dbReference type="Proteomes" id="UP000683575"/>
    </source>
</evidence>
<gene>
    <name evidence="3" type="ORF">KRR39_08145</name>
</gene>
<sequence>MSDRGILDELDRVLDAHLFAPADPAAAIRLGIRARRRRTTRVAVGAASVLAVAGVLTATRLSTPSPGQPTATFGNPGGRVSLVAGGGPRDGYPDLVVSREGKQWVRVTGFGWPMKGMAPVSSADGSVTFPKVSKVDAETMCLPMLNQGAPGVPDSAWRHSHGWVDEFPSRVGLVATYEASYDGHVYNAACTLPGDFSPGRRPNLAHVPAAGDRRAVLEQCSYQGHVNFGAWRVGAADRAGATLSAALVSPDGHVARCALSSDPRQRVTQISATPVAAAEPSGPYLYGGQGTDHLTLAGAAGAGVDFVAVTVAGATRTVPVTGGVFAAVVHVPGGAPGEDTDVRALGADGRELGVVRAQADNPPNDMLIPVECLPRSRPVTTAASCRISGEMQRRLAPSRGASLLVAGGCQRRTTCTQSPAAMTRRVVSEPRYTKR</sequence>
<dbReference type="RefSeq" id="WP_216941545.1">
    <property type="nucleotide sequence ID" value="NZ_CP077062.1"/>
</dbReference>
<keyword evidence="4" id="KW-1185">Reference proteome</keyword>
<evidence type="ECO:0000313" key="3">
    <source>
        <dbReference type="EMBL" id="QWZ09699.1"/>
    </source>
</evidence>
<dbReference type="AlphaFoldDB" id="A0A975T2I7"/>
<keyword evidence="2" id="KW-1133">Transmembrane helix</keyword>
<feature type="transmembrane region" description="Helical" evidence="2">
    <location>
        <begin position="42"/>
        <end position="61"/>
    </location>
</feature>
<keyword evidence="2" id="KW-0812">Transmembrane</keyword>
<reference evidence="3" key="1">
    <citation type="submission" date="2021-06" db="EMBL/GenBank/DDBJ databases">
        <title>Complete genome sequence of Nocardioides sp. G188.</title>
        <authorList>
            <person name="Im W.-T."/>
        </authorList>
    </citation>
    <scope>NUCLEOTIDE SEQUENCE</scope>
    <source>
        <strain evidence="3">G188</strain>
    </source>
</reference>